<evidence type="ECO:0000313" key="4">
    <source>
        <dbReference type="EMBL" id="PWN26840.1"/>
    </source>
</evidence>
<keyword evidence="3" id="KW-1133">Transmembrane helix</keyword>
<keyword evidence="3" id="KW-0812">Transmembrane</keyword>
<dbReference type="STRING" id="1569628.A0A316UNK3"/>
<dbReference type="InterPro" id="IPR002347">
    <property type="entry name" value="SDR_fam"/>
</dbReference>
<dbReference type="PANTHER" id="PTHR44196:SF1">
    <property type="entry name" value="DEHYDROGENASE_REDUCTASE SDR FAMILY MEMBER 7B"/>
    <property type="match status" value="1"/>
</dbReference>
<reference evidence="4 5" key="1">
    <citation type="journal article" date="2018" name="Mol. Biol. Evol.">
        <title>Broad Genomic Sampling Reveals a Smut Pathogenic Ancestry of the Fungal Clade Ustilaginomycotina.</title>
        <authorList>
            <person name="Kijpornyongpan T."/>
            <person name="Mondo S.J."/>
            <person name="Barry K."/>
            <person name="Sandor L."/>
            <person name="Lee J."/>
            <person name="Lipzen A."/>
            <person name="Pangilinan J."/>
            <person name="LaButti K."/>
            <person name="Hainaut M."/>
            <person name="Henrissat B."/>
            <person name="Grigoriev I.V."/>
            <person name="Spatafora J.W."/>
            <person name="Aime M.C."/>
        </authorList>
    </citation>
    <scope>NUCLEOTIDE SEQUENCE [LARGE SCALE GENOMIC DNA]</scope>
    <source>
        <strain evidence="4 5">MCA 5214</strain>
    </source>
</reference>
<dbReference type="OrthoDB" id="37659at2759"/>
<dbReference type="Pfam" id="PF00106">
    <property type="entry name" value="adh_short"/>
    <property type="match status" value="1"/>
</dbReference>
<dbReference type="SUPFAM" id="SSF51735">
    <property type="entry name" value="NAD(P)-binding Rossmann-fold domains"/>
    <property type="match status" value="1"/>
</dbReference>
<evidence type="ECO:0000256" key="3">
    <source>
        <dbReference type="SAM" id="Phobius"/>
    </source>
</evidence>
<dbReference type="GO" id="GO:0016020">
    <property type="term" value="C:membrane"/>
    <property type="evidence" value="ECO:0007669"/>
    <property type="project" value="TreeGrafter"/>
</dbReference>
<keyword evidence="3" id="KW-0472">Membrane</keyword>
<organism evidence="4 5">
    <name type="scientific">Jaminaea rosea</name>
    <dbReference type="NCBI Taxonomy" id="1569628"/>
    <lineage>
        <taxon>Eukaryota</taxon>
        <taxon>Fungi</taxon>
        <taxon>Dikarya</taxon>
        <taxon>Basidiomycota</taxon>
        <taxon>Ustilaginomycotina</taxon>
        <taxon>Exobasidiomycetes</taxon>
        <taxon>Microstromatales</taxon>
        <taxon>Microstromatales incertae sedis</taxon>
        <taxon>Jaminaea</taxon>
    </lineage>
</organism>
<protein>
    <submittedName>
        <fullName evidence="4">NAD(P)-binding protein</fullName>
    </submittedName>
</protein>
<dbReference type="PRINTS" id="PR00081">
    <property type="entry name" value="GDHRDH"/>
</dbReference>
<comment type="similarity">
    <text evidence="1">Belongs to the short-chain dehydrogenases/reductases (SDR) family.</text>
</comment>
<dbReference type="RefSeq" id="XP_025361452.1">
    <property type="nucleotide sequence ID" value="XM_025506448.1"/>
</dbReference>
<keyword evidence="2" id="KW-0560">Oxidoreductase</keyword>
<name>A0A316UNK3_9BASI</name>
<dbReference type="Gene3D" id="3.40.50.720">
    <property type="entry name" value="NAD(P)-binding Rossmann-like Domain"/>
    <property type="match status" value="1"/>
</dbReference>
<dbReference type="EMBL" id="KZ819670">
    <property type="protein sequence ID" value="PWN26840.1"/>
    <property type="molecule type" value="Genomic_DNA"/>
</dbReference>
<accession>A0A316UNK3</accession>
<evidence type="ECO:0000256" key="2">
    <source>
        <dbReference type="ARBA" id="ARBA00023002"/>
    </source>
</evidence>
<gene>
    <name evidence="4" type="ORF">BDZ90DRAFT_232937</name>
</gene>
<evidence type="ECO:0000313" key="5">
    <source>
        <dbReference type="Proteomes" id="UP000245884"/>
    </source>
</evidence>
<dbReference type="GO" id="GO:0016491">
    <property type="term" value="F:oxidoreductase activity"/>
    <property type="evidence" value="ECO:0007669"/>
    <property type="project" value="UniProtKB-KW"/>
</dbReference>
<dbReference type="PANTHER" id="PTHR44196">
    <property type="entry name" value="DEHYDROGENASE/REDUCTASE SDR FAMILY MEMBER 7B"/>
    <property type="match status" value="1"/>
</dbReference>
<proteinExistence type="inferred from homology"/>
<sequence length="368" mass="40001">MPVYESALGWVDDLFALFGRTPPPNLNLYIALTTILIPVPILIMFLRNARPRFASIPPYRERVLILGATSGVGEELAYQYAARGCRNIVLVGRRGKELERVKEKCAEKRKEGEEWDQSQQAPGWEDVGETVHIVEADCTKPEDLVKVRQVVRRALGGLDTLHITFGVSALRPLLNLAGVDPLTQTASSSSSPHATLEGITNVLSKASQIHNINAAATAAVLATFIPLLQLTSPLPTIVLLSSVAAYVPPPTRSLYGASKAAQLHVFQAVAVESAAQSERSTPKRSEIAFLAMAPATIRTSFRQSAIDGVPGEELKDAAWDDAKSKGSSEILEASEVARRSIKCADRGEKGIVAMPVKYRIVRWIYPLM</sequence>
<dbReference type="GeneID" id="37028271"/>
<evidence type="ECO:0000256" key="1">
    <source>
        <dbReference type="ARBA" id="ARBA00006484"/>
    </source>
</evidence>
<dbReference type="InterPro" id="IPR036291">
    <property type="entry name" value="NAD(P)-bd_dom_sf"/>
</dbReference>
<feature type="transmembrane region" description="Helical" evidence="3">
    <location>
        <begin position="26"/>
        <end position="46"/>
    </location>
</feature>
<dbReference type="AlphaFoldDB" id="A0A316UNK3"/>
<keyword evidence="5" id="KW-1185">Reference proteome</keyword>
<dbReference type="Proteomes" id="UP000245884">
    <property type="component" value="Unassembled WGS sequence"/>
</dbReference>